<evidence type="ECO:0000313" key="7">
    <source>
        <dbReference type="EMBL" id="SMP38289.1"/>
    </source>
</evidence>
<comment type="similarity">
    <text evidence="1">Belongs to the N(4)/N(6)-methyltransferase family.</text>
</comment>
<dbReference type="InterPro" id="IPR029063">
    <property type="entry name" value="SAM-dependent_MTases_sf"/>
</dbReference>
<name>A0AA46AHC9_9CLOT</name>
<keyword evidence="8" id="KW-1185">Reference proteome</keyword>
<dbReference type="GO" id="GO:0003677">
    <property type="term" value="F:DNA binding"/>
    <property type="evidence" value="ECO:0007669"/>
    <property type="project" value="InterPro"/>
</dbReference>
<dbReference type="EMBL" id="FXUF01000001">
    <property type="protein sequence ID" value="SMP38289.1"/>
    <property type="molecule type" value="Genomic_DNA"/>
</dbReference>
<sequence>MNETKLNGKTPNITQENINKLMELFPEVATEGKVDIEKLQQLLGEYAEDKPERYNFTWNGKSRALRISQTPSTGTLRPCKDESEQWDTTQNLYIEGDNLEVLKLLQKSYHGKVKMIYIDPPYNTGGDFVYKDDFKDNIKNYKEITGQVDGEGKNLSTNAETSGRYHTDWLNMLYPRLRLARNLLSDDGVIFISIDDHEVDNLKKVLAEIFGEMNFICQFVWAAGRKNDSKLVSISHEYMLCYSKSKSCLTESSTLWREKKLGLDEIYSVYNKLKNKYNHDYNAIQNELKMWFKSLPPNHPAKNHSHYSSVDKRGIYFPDNISWPGGGGPKYEVLHPNTGKPVKIPSRGWMFSSYARMKELIDDDRVHFGADENSVPCTKSYLKDRETSAPYSVFYKDGRASTKRLMSLMGGKVFDNPKDEEIIKSLIEFTGTSEGIVLDFFSGSATTAHSVMQFNAEDEGNRKFIMVQLPEPCDEKSEAFKAGYKNIAEIGKERIRRAGKKIKEEHGDAAENLDIGFKVLKLDNSNIRRWNPDPDDLQTSLEDHLENFVAGRNELDVVYEIMLKYGLDLTYPVEEYEVAGQKVYAIGFGMLMICLGNQITTKVAEGILNLVKKLEPESARVVCRDNGFASDSEKTNVKEIFNLGGIEEFISI</sequence>
<dbReference type="PROSITE" id="PS00092">
    <property type="entry name" value="N6_MTASE"/>
    <property type="match status" value="1"/>
</dbReference>
<evidence type="ECO:0000259" key="6">
    <source>
        <dbReference type="Pfam" id="PF01555"/>
    </source>
</evidence>
<dbReference type="PIRSF" id="PIRSF015855">
    <property type="entry name" value="TypeIII_Mtase_mKpnI"/>
    <property type="match status" value="1"/>
</dbReference>
<dbReference type="GO" id="GO:0008170">
    <property type="term" value="F:N-methyltransferase activity"/>
    <property type="evidence" value="ECO:0007669"/>
    <property type="project" value="InterPro"/>
</dbReference>
<feature type="domain" description="DNA methylase N-4/N-6" evidence="6">
    <location>
        <begin position="113"/>
        <end position="456"/>
    </location>
</feature>
<reference evidence="7" key="1">
    <citation type="submission" date="2017-05" db="EMBL/GenBank/DDBJ databases">
        <authorList>
            <person name="Varghese N."/>
            <person name="Submissions S."/>
        </authorList>
    </citation>
    <scope>NUCLEOTIDE SEQUENCE</scope>
    <source>
        <strain evidence="7">Su22</strain>
    </source>
</reference>
<dbReference type="InterPro" id="IPR002295">
    <property type="entry name" value="N4/N6-MTase_EcoPI_Mod-like"/>
</dbReference>
<keyword evidence="5" id="KW-0680">Restriction system</keyword>
<dbReference type="Proteomes" id="UP001158066">
    <property type="component" value="Unassembled WGS sequence"/>
</dbReference>
<dbReference type="PRINTS" id="PR00506">
    <property type="entry name" value="D21N6MTFRASE"/>
</dbReference>
<dbReference type="SUPFAM" id="SSF53335">
    <property type="entry name" value="S-adenosyl-L-methionine-dependent methyltransferases"/>
    <property type="match status" value="1"/>
</dbReference>
<keyword evidence="4" id="KW-0949">S-adenosyl-L-methionine</keyword>
<evidence type="ECO:0000313" key="8">
    <source>
        <dbReference type="Proteomes" id="UP001158066"/>
    </source>
</evidence>
<gene>
    <name evidence="7" type="ORF">SAMN06296020_10180</name>
</gene>
<dbReference type="InterPro" id="IPR002052">
    <property type="entry name" value="DNA_methylase_N6_adenine_CS"/>
</dbReference>
<protein>
    <submittedName>
        <fullName evidence="7">Adenine-specific DNA-methyltransferase</fullName>
    </submittedName>
</protein>
<dbReference type="Gene3D" id="3.40.50.150">
    <property type="entry name" value="Vaccinia Virus protein VP39"/>
    <property type="match status" value="1"/>
</dbReference>
<evidence type="ECO:0000256" key="1">
    <source>
        <dbReference type="ARBA" id="ARBA00006594"/>
    </source>
</evidence>
<organism evidence="7 8">
    <name type="scientific">Anoxynatronum buryatiense</name>
    <dbReference type="NCBI Taxonomy" id="489973"/>
    <lineage>
        <taxon>Bacteria</taxon>
        <taxon>Bacillati</taxon>
        <taxon>Bacillota</taxon>
        <taxon>Clostridia</taxon>
        <taxon>Eubacteriales</taxon>
        <taxon>Clostridiaceae</taxon>
        <taxon>Anoxynatronum</taxon>
    </lineage>
</organism>
<keyword evidence="2" id="KW-0489">Methyltransferase</keyword>
<dbReference type="AlphaFoldDB" id="A0AA46AHC9"/>
<comment type="caution">
    <text evidence="7">The sequence shown here is derived from an EMBL/GenBank/DDBJ whole genome shotgun (WGS) entry which is preliminary data.</text>
</comment>
<dbReference type="RefSeq" id="WP_283407445.1">
    <property type="nucleotide sequence ID" value="NZ_FXUF01000001.1"/>
</dbReference>
<accession>A0AA46AHC9</accession>
<keyword evidence="3" id="KW-0808">Transferase</keyword>
<dbReference type="GO" id="GO:0009307">
    <property type="term" value="P:DNA restriction-modification system"/>
    <property type="evidence" value="ECO:0007669"/>
    <property type="project" value="UniProtKB-KW"/>
</dbReference>
<dbReference type="Pfam" id="PF01555">
    <property type="entry name" value="N6_N4_Mtase"/>
    <property type="match status" value="1"/>
</dbReference>
<dbReference type="InterPro" id="IPR002941">
    <property type="entry name" value="DNA_methylase_N4/N6"/>
</dbReference>
<evidence type="ECO:0000256" key="3">
    <source>
        <dbReference type="ARBA" id="ARBA00022679"/>
    </source>
</evidence>
<proteinExistence type="inferred from homology"/>
<evidence type="ECO:0000256" key="5">
    <source>
        <dbReference type="ARBA" id="ARBA00022747"/>
    </source>
</evidence>
<evidence type="ECO:0000256" key="2">
    <source>
        <dbReference type="ARBA" id="ARBA00022603"/>
    </source>
</evidence>
<dbReference type="GO" id="GO:0032259">
    <property type="term" value="P:methylation"/>
    <property type="evidence" value="ECO:0007669"/>
    <property type="project" value="UniProtKB-KW"/>
</dbReference>
<evidence type="ECO:0000256" key="4">
    <source>
        <dbReference type="ARBA" id="ARBA00022691"/>
    </source>
</evidence>